<evidence type="ECO:0000256" key="8">
    <source>
        <dbReference type="ARBA" id="ARBA00023288"/>
    </source>
</evidence>
<evidence type="ECO:0000256" key="4">
    <source>
        <dbReference type="ARBA" id="ARBA00022692"/>
    </source>
</evidence>
<keyword evidence="3 10" id="KW-0808">Transferase</keyword>
<keyword evidence="4 10" id="KW-0812">Transmembrane</keyword>
<evidence type="ECO:0000256" key="1">
    <source>
        <dbReference type="ARBA" id="ARBA00004127"/>
    </source>
</evidence>
<evidence type="ECO:0000256" key="2">
    <source>
        <dbReference type="ARBA" id="ARBA00008574"/>
    </source>
</evidence>
<organism evidence="12 13">
    <name type="scientific">Carnegiea gigantea</name>
    <dbReference type="NCBI Taxonomy" id="171969"/>
    <lineage>
        <taxon>Eukaryota</taxon>
        <taxon>Viridiplantae</taxon>
        <taxon>Streptophyta</taxon>
        <taxon>Embryophyta</taxon>
        <taxon>Tracheophyta</taxon>
        <taxon>Spermatophyta</taxon>
        <taxon>Magnoliopsida</taxon>
        <taxon>eudicotyledons</taxon>
        <taxon>Gunneridae</taxon>
        <taxon>Pentapetalae</taxon>
        <taxon>Caryophyllales</taxon>
        <taxon>Cactineae</taxon>
        <taxon>Cactaceae</taxon>
        <taxon>Cactoideae</taxon>
        <taxon>Echinocereeae</taxon>
        <taxon>Carnegiea</taxon>
    </lineage>
</organism>
<dbReference type="Pfam" id="PF01529">
    <property type="entry name" value="DHHC"/>
    <property type="match status" value="1"/>
</dbReference>
<keyword evidence="13" id="KW-1185">Reference proteome</keyword>
<dbReference type="PANTHER" id="PTHR22883:SF301">
    <property type="entry name" value="PALMITOYLTRANSFERASE ZDHHC12"/>
    <property type="match status" value="1"/>
</dbReference>
<dbReference type="EC" id="2.3.1.225" evidence="10"/>
<dbReference type="Proteomes" id="UP001153076">
    <property type="component" value="Unassembled WGS sequence"/>
</dbReference>
<evidence type="ECO:0000313" key="13">
    <source>
        <dbReference type="Proteomes" id="UP001153076"/>
    </source>
</evidence>
<reference evidence="12" key="1">
    <citation type="submission" date="2022-04" db="EMBL/GenBank/DDBJ databases">
        <title>Carnegiea gigantea Genome sequencing and assembly v2.</title>
        <authorList>
            <person name="Copetti D."/>
            <person name="Sanderson M.J."/>
            <person name="Burquez A."/>
            <person name="Wojciechowski M.F."/>
        </authorList>
    </citation>
    <scope>NUCLEOTIDE SEQUENCE</scope>
    <source>
        <strain evidence="12">SGP5-SGP5p</strain>
        <tissue evidence="12">Aerial part</tissue>
    </source>
</reference>
<dbReference type="AlphaFoldDB" id="A0A9Q1JZ82"/>
<evidence type="ECO:0000256" key="7">
    <source>
        <dbReference type="ARBA" id="ARBA00023139"/>
    </source>
</evidence>
<dbReference type="OrthoDB" id="9909019at2759"/>
<dbReference type="InterPro" id="IPR001594">
    <property type="entry name" value="Palmitoyltrfase_DHHC"/>
</dbReference>
<comment type="domain">
    <text evidence="10">The DHHC domain is required for palmitoyltransferase activity.</text>
</comment>
<feature type="transmembrane region" description="Helical" evidence="10">
    <location>
        <begin position="171"/>
        <end position="194"/>
    </location>
</feature>
<dbReference type="GO" id="GO:0019706">
    <property type="term" value="F:protein-cysteine S-palmitoyltransferase activity"/>
    <property type="evidence" value="ECO:0007669"/>
    <property type="project" value="UniProtKB-EC"/>
</dbReference>
<accession>A0A9Q1JZ82</accession>
<keyword evidence="5 10" id="KW-1133">Transmembrane helix</keyword>
<dbReference type="EMBL" id="JAKOGI010000530">
    <property type="protein sequence ID" value="KAJ8433566.1"/>
    <property type="molecule type" value="Genomic_DNA"/>
</dbReference>
<protein>
    <recommendedName>
        <fullName evidence="10">S-acyltransferase</fullName>
        <ecNumber evidence="10">2.3.1.225</ecNumber>
    </recommendedName>
    <alternativeName>
        <fullName evidence="10">Palmitoyltransferase</fullName>
    </alternativeName>
</protein>
<evidence type="ECO:0000259" key="11">
    <source>
        <dbReference type="Pfam" id="PF01529"/>
    </source>
</evidence>
<dbReference type="PROSITE" id="PS50216">
    <property type="entry name" value="DHHC"/>
    <property type="match status" value="1"/>
</dbReference>
<comment type="similarity">
    <text evidence="2 10">Belongs to the DHHC palmitoyltransferase family.</text>
</comment>
<name>A0A9Q1JZ82_9CARY</name>
<dbReference type="GO" id="GO:0006612">
    <property type="term" value="P:protein targeting to membrane"/>
    <property type="evidence" value="ECO:0007669"/>
    <property type="project" value="TreeGrafter"/>
</dbReference>
<keyword evidence="8" id="KW-0449">Lipoprotein</keyword>
<feature type="transmembrane region" description="Helical" evidence="10">
    <location>
        <begin position="141"/>
        <end position="159"/>
    </location>
</feature>
<dbReference type="GO" id="GO:0005794">
    <property type="term" value="C:Golgi apparatus"/>
    <property type="evidence" value="ECO:0007669"/>
    <property type="project" value="TreeGrafter"/>
</dbReference>
<evidence type="ECO:0000256" key="10">
    <source>
        <dbReference type="RuleBase" id="RU079119"/>
    </source>
</evidence>
<sequence>MRWAQPKLSFLSSPLTVNESASASLSLSLTLSHPSVFLCVPLSHFQKSIFLVRAATVLSLEPNSVPPHKHLNVPSKSIRVCGYSQFLQLISKKPNCDAANSSSVMTMVVGLCQELRDRVSDRCLNWFPCLSDPARRSSLCLKVALVMIHLIYVGVLFLLDSDNLVRTAKRVPWYFSIFCLYLFNSKYIGLYLFLYVATLVQYFVTAGSSPGYVIDAMRAVNERDSLLRAPPANSKQPATYKSGGIVVTIDRNPSASSATSWTKLVMEMYPPGSSMRQWTCTYCSVLQPPRAKHCHDCDKCILQFDHHCVWLGTCIGQANHCRFWWYILEETTLCLWTVILYIAYLKANISRSWHLNGNIDYVLFSLIERVVILSENKDQSSLSSPVADGAGACQFIIAVDGCDHDTVAHYIVYILGLSCSIASISQIIVDYRTCLNNYT</sequence>
<evidence type="ECO:0000256" key="6">
    <source>
        <dbReference type="ARBA" id="ARBA00023136"/>
    </source>
</evidence>
<comment type="subcellular location">
    <subcellularLocation>
        <location evidence="1">Endomembrane system</location>
        <topology evidence="1">Multi-pass membrane protein</topology>
    </subcellularLocation>
</comment>
<evidence type="ECO:0000313" key="12">
    <source>
        <dbReference type="EMBL" id="KAJ8433566.1"/>
    </source>
</evidence>
<keyword evidence="7" id="KW-0564">Palmitate</keyword>
<keyword evidence="9 10" id="KW-0012">Acyltransferase</keyword>
<dbReference type="PANTHER" id="PTHR22883">
    <property type="entry name" value="ZINC FINGER DHHC DOMAIN CONTAINING PROTEIN"/>
    <property type="match status" value="1"/>
</dbReference>
<keyword evidence="6 10" id="KW-0472">Membrane</keyword>
<dbReference type="GO" id="GO:0005783">
    <property type="term" value="C:endoplasmic reticulum"/>
    <property type="evidence" value="ECO:0007669"/>
    <property type="project" value="TreeGrafter"/>
</dbReference>
<comment type="caution">
    <text evidence="12">The sequence shown here is derived from an EMBL/GenBank/DDBJ whole genome shotgun (WGS) entry which is preliminary data.</text>
</comment>
<proteinExistence type="inferred from homology"/>
<comment type="catalytic activity">
    <reaction evidence="10">
        <text>L-cysteinyl-[protein] + hexadecanoyl-CoA = S-hexadecanoyl-L-cysteinyl-[protein] + CoA</text>
        <dbReference type="Rhea" id="RHEA:36683"/>
        <dbReference type="Rhea" id="RHEA-COMP:10131"/>
        <dbReference type="Rhea" id="RHEA-COMP:11032"/>
        <dbReference type="ChEBI" id="CHEBI:29950"/>
        <dbReference type="ChEBI" id="CHEBI:57287"/>
        <dbReference type="ChEBI" id="CHEBI:57379"/>
        <dbReference type="ChEBI" id="CHEBI:74151"/>
        <dbReference type="EC" id="2.3.1.225"/>
    </reaction>
</comment>
<evidence type="ECO:0000256" key="3">
    <source>
        <dbReference type="ARBA" id="ARBA00022679"/>
    </source>
</evidence>
<evidence type="ECO:0000256" key="5">
    <source>
        <dbReference type="ARBA" id="ARBA00022989"/>
    </source>
</evidence>
<feature type="transmembrane region" description="Helical" evidence="10">
    <location>
        <begin position="323"/>
        <end position="344"/>
    </location>
</feature>
<feature type="domain" description="Palmitoyltransferase DHHC" evidence="11">
    <location>
        <begin position="277"/>
        <end position="374"/>
    </location>
</feature>
<gene>
    <name evidence="12" type="ORF">Cgig2_033655</name>
</gene>
<evidence type="ECO:0000256" key="9">
    <source>
        <dbReference type="ARBA" id="ARBA00023315"/>
    </source>
</evidence>
<dbReference type="InterPro" id="IPR039859">
    <property type="entry name" value="PFA4/ZDH16/20/ERF2-like"/>
</dbReference>